<gene>
    <name evidence="10" type="ORF">F8M41_004298</name>
</gene>
<evidence type="ECO:0000256" key="5">
    <source>
        <dbReference type="ARBA" id="ARBA00022777"/>
    </source>
</evidence>
<dbReference type="SUPFAM" id="SSF52172">
    <property type="entry name" value="CheY-like"/>
    <property type="match status" value="1"/>
</dbReference>
<dbReference type="SMART" id="SM00387">
    <property type="entry name" value="HATPase_c"/>
    <property type="match status" value="1"/>
</dbReference>
<keyword evidence="3" id="KW-0597">Phosphoprotein</keyword>
<dbReference type="AlphaFoldDB" id="A0A8H4ERZ2"/>
<dbReference type="InterPro" id="IPR003661">
    <property type="entry name" value="HisK_dim/P_dom"/>
</dbReference>
<dbReference type="InterPro" id="IPR003018">
    <property type="entry name" value="GAF"/>
</dbReference>
<dbReference type="SMART" id="SM00388">
    <property type="entry name" value="HisKA"/>
    <property type="match status" value="1"/>
</dbReference>
<dbReference type="CDD" id="cd16922">
    <property type="entry name" value="HATPase_EvgS-ArcB-TorS-like"/>
    <property type="match status" value="1"/>
</dbReference>
<evidence type="ECO:0000256" key="7">
    <source>
        <dbReference type="PROSITE-ProRule" id="PRU00169"/>
    </source>
</evidence>
<dbReference type="InterPro" id="IPR001789">
    <property type="entry name" value="Sig_transdc_resp-reg_receiver"/>
</dbReference>
<dbReference type="GO" id="GO:0000155">
    <property type="term" value="F:phosphorelay sensor kinase activity"/>
    <property type="evidence" value="ECO:0007669"/>
    <property type="project" value="InterPro"/>
</dbReference>
<dbReference type="PRINTS" id="PR00344">
    <property type="entry name" value="BCTRLSENSOR"/>
</dbReference>
<keyword evidence="5 10" id="KW-0418">Kinase</keyword>
<organism evidence="10 11">
    <name type="scientific">Gigaspora margarita</name>
    <dbReference type="NCBI Taxonomy" id="4874"/>
    <lineage>
        <taxon>Eukaryota</taxon>
        <taxon>Fungi</taxon>
        <taxon>Fungi incertae sedis</taxon>
        <taxon>Mucoromycota</taxon>
        <taxon>Glomeromycotina</taxon>
        <taxon>Glomeromycetes</taxon>
        <taxon>Diversisporales</taxon>
        <taxon>Gigasporaceae</taxon>
        <taxon>Gigaspora</taxon>
    </lineage>
</organism>
<dbReference type="Proteomes" id="UP000439903">
    <property type="component" value="Unassembled WGS sequence"/>
</dbReference>
<dbReference type="PANTHER" id="PTHR43711:SF1">
    <property type="entry name" value="HISTIDINE KINASE 1"/>
    <property type="match status" value="1"/>
</dbReference>
<dbReference type="EC" id="2.7.13.3" evidence="2"/>
<name>A0A8H4ERZ2_GIGMA</name>
<dbReference type="InterPro" id="IPR011006">
    <property type="entry name" value="CheY-like_superfamily"/>
</dbReference>
<protein>
    <recommendedName>
        <fullName evidence="2">histidine kinase</fullName>
        <ecNumber evidence="2">2.7.13.3</ecNumber>
    </recommendedName>
</protein>
<dbReference type="InterPro" id="IPR005467">
    <property type="entry name" value="His_kinase_dom"/>
</dbReference>
<dbReference type="Pfam" id="PF02518">
    <property type="entry name" value="HATPase_c"/>
    <property type="match status" value="1"/>
</dbReference>
<evidence type="ECO:0000256" key="2">
    <source>
        <dbReference type="ARBA" id="ARBA00012438"/>
    </source>
</evidence>
<evidence type="ECO:0000256" key="4">
    <source>
        <dbReference type="ARBA" id="ARBA00022679"/>
    </source>
</evidence>
<keyword evidence="4" id="KW-0808">Transferase</keyword>
<sequence>MGLDKGANNYLKKPFSARELIARIRDSIELSNLRRKILFQQQRQEKIKQTLFSISEMIHSRLDLKETLPNVLKTIHSILPCDRIFIISYEPTTSSRTLVALHEDPESMIPMDSSQEEAITNLHSQNLSSQMFLNNNFGVDISLNVYCTDTCKNASMLSAEIKVDDGCWGWIKLHRPPNSFWFNSEIDLLQRIANRISLAITYNLVMEENLKKDMQIKAEAIANKTKNQILANTSHELRTPLGAIVGILSSLDNGALTDEQINMIDIMTRASDSLLSIVNDILNAAKLEAHKIILINTTFDLLDLFEKVIEQFVEDAENKQIELILNYDVENIPRYVKSDHDRLKQVLFHLLSNSIKFTETGEVVMDVSIKSHKVIDTNQENQTYNQIVEKHYLFVELRDTGIGIDPKFIKDIWECFSQVDTSITRRQDGIGLGLSICKNLIAINGGEIEVESQLGKGCKFWFTWNIDPSPPNIPLNKQISYKLPSYILLKRILVIHPVKSARSSILKYLKMVEIVDAFDDPSKGIQEAKNYQELHNKSAYDIVFISLYEKNKEEVIKVSLELREMDINDDNLLIIFMVPSGDKGNALAYNLISKVGGRTAIIYSPVTWQKLTNLFSKIMDDDIIESKCILNDAVDYKVRQIGQDLYEDVNKIVTSSRSRSASKSKCSLCVDDDSTDLQVI</sequence>
<evidence type="ECO:0000313" key="10">
    <source>
        <dbReference type="EMBL" id="KAF0542827.1"/>
    </source>
</evidence>
<proteinExistence type="predicted"/>
<feature type="domain" description="Histidine kinase" evidence="8">
    <location>
        <begin position="232"/>
        <end position="468"/>
    </location>
</feature>
<dbReference type="PANTHER" id="PTHR43711">
    <property type="entry name" value="TWO-COMPONENT HISTIDINE KINASE"/>
    <property type="match status" value="1"/>
</dbReference>
<dbReference type="PROSITE" id="PS50110">
    <property type="entry name" value="RESPONSE_REGULATORY"/>
    <property type="match status" value="1"/>
</dbReference>
<feature type="domain" description="Response regulatory" evidence="9">
    <location>
        <begin position="1"/>
        <end position="28"/>
    </location>
</feature>
<comment type="caution">
    <text evidence="10">The sequence shown here is derived from an EMBL/GenBank/DDBJ whole genome shotgun (WGS) entry which is preliminary data.</text>
</comment>
<accession>A0A8H4ERZ2</accession>
<dbReference type="CDD" id="cd00082">
    <property type="entry name" value="HisKA"/>
    <property type="match status" value="1"/>
</dbReference>
<dbReference type="Pfam" id="PF00512">
    <property type="entry name" value="HisKA"/>
    <property type="match status" value="1"/>
</dbReference>
<evidence type="ECO:0000259" key="9">
    <source>
        <dbReference type="PROSITE" id="PS50110"/>
    </source>
</evidence>
<evidence type="ECO:0000259" key="8">
    <source>
        <dbReference type="PROSITE" id="PS50109"/>
    </source>
</evidence>
<evidence type="ECO:0000256" key="6">
    <source>
        <dbReference type="ARBA" id="ARBA00023012"/>
    </source>
</evidence>
<dbReference type="EMBL" id="WTPW01000140">
    <property type="protein sequence ID" value="KAF0542827.1"/>
    <property type="molecule type" value="Genomic_DNA"/>
</dbReference>
<dbReference type="InterPro" id="IPR036890">
    <property type="entry name" value="HATPase_C_sf"/>
</dbReference>
<dbReference type="InterPro" id="IPR004358">
    <property type="entry name" value="Sig_transdc_His_kin-like_C"/>
</dbReference>
<dbReference type="Gene3D" id="3.30.565.10">
    <property type="entry name" value="Histidine kinase-like ATPase, C-terminal domain"/>
    <property type="match status" value="1"/>
</dbReference>
<dbReference type="Gene3D" id="6.10.250.690">
    <property type="match status" value="1"/>
</dbReference>
<evidence type="ECO:0000256" key="3">
    <source>
        <dbReference type="ARBA" id="ARBA00022553"/>
    </source>
</evidence>
<dbReference type="InterPro" id="IPR003594">
    <property type="entry name" value="HATPase_dom"/>
</dbReference>
<evidence type="ECO:0000256" key="1">
    <source>
        <dbReference type="ARBA" id="ARBA00000085"/>
    </source>
</evidence>
<comment type="caution">
    <text evidence="7">Lacks conserved residue(s) required for the propagation of feature annotation.</text>
</comment>
<comment type="catalytic activity">
    <reaction evidence="1">
        <text>ATP + protein L-histidine = ADP + protein N-phospho-L-histidine.</text>
        <dbReference type="EC" id="2.7.13.3"/>
    </reaction>
</comment>
<dbReference type="SUPFAM" id="SSF55781">
    <property type="entry name" value="GAF domain-like"/>
    <property type="match status" value="1"/>
</dbReference>
<dbReference type="Gene3D" id="3.30.450.40">
    <property type="match status" value="1"/>
</dbReference>
<dbReference type="FunFam" id="3.30.565.10:FF:000010">
    <property type="entry name" value="Sensor histidine kinase RcsC"/>
    <property type="match status" value="1"/>
</dbReference>
<dbReference type="InterPro" id="IPR029016">
    <property type="entry name" value="GAF-like_dom_sf"/>
</dbReference>
<dbReference type="SUPFAM" id="SSF55874">
    <property type="entry name" value="ATPase domain of HSP90 chaperone/DNA topoisomerase II/histidine kinase"/>
    <property type="match status" value="1"/>
</dbReference>
<dbReference type="SUPFAM" id="SSF47384">
    <property type="entry name" value="Homodimeric domain of signal transducing histidine kinase"/>
    <property type="match status" value="1"/>
</dbReference>
<keyword evidence="6" id="KW-0902">Two-component regulatory system</keyword>
<dbReference type="PROSITE" id="PS50109">
    <property type="entry name" value="HIS_KIN"/>
    <property type="match status" value="1"/>
</dbReference>
<dbReference type="OrthoDB" id="60033at2759"/>
<evidence type="ECO:0000313" key="11">
    <source>
        <dbReference type="Proteomes" id="UP000439903"/>
    </source>
</evidence>
<reference evidence="10 11" key="1">
    <citation type="journal article" date="2019" name="Environ. Microbiol.">
        <title>At the nexus of three kingdoms: the genome of the mycorrhizal fungus Gigaspora margarita provides insights into plant, endobacterial and fungal interactions.</title>
        <authorList>
            <person name="Venice F."/>
            <person name="Ghignone S."/>
            <person name="Salvioli di Fossalunga A."/>
            <person name="Amselem J."/>
            <person name="Novero M."/>
            <person name="Xianan X."/>
            <person name="Sedzielewska Toro K."/>
            <person name="Morin E."/>
            <person name="Lipzen A."/>
            <person name="Grigoriev I.V."/>
            <person name="Henrissat B."/>
            <person name="Martin F.M."/>
            <person name="Bonfante P."/>
        </authorList>
    </citation>
    <scope>NUCLEOTIDE SEQUENCE [LARGE SCALE GENOMIC DNA]</scope>
    <source>
        <strain evidence="10 11">BEG34</strain>
    </source>
</reference>
<keyword evidence="11" id="KW-1185">Reference proteome</keyword>
<dbReference type="InterPro" id="IPR050736">
    <property type="entry name" value="Sensor_HK_Regulatory"/>
</dbReference>
<dbReference type="Pfam" id="PF01590">
    <property type="entry name" value="GAF"/>
    <property type="match status" value="1"/>
</dbReference>
<dbReference type="InterPro" id="IPR036097">
    <property type="entry name" value="HisK_dim/P_sf"/>
</dbReference>
<dbReference type="Gene3D" id="1.10.287.130">
    <property type="match status" value="1"/>
</dbReference>